<sequence length="241" mass="27858">DYYEKATLNPMIFPPMGQSYIRLKTNERLVNLLLEVEFIDESFLPGTIQNEFSAIWTKINPQSAARKNTILSAFTVVSTLYLGFFIISSMQRRHVQGPNLQPKFIEFVDNTIYTSHQVIVRIENMRRSVPSKEWAIILEDVLEENKELFHGTGVFPSIHSTILHQIRSLSGFTKYVNQWKVSQISCIFRINIFCAHQKFDGILIRIKKPRKGRNKEQQKKVHLTGTNLQVGFDSSKRQIGA</sequence>
<keyword evidence="1" id="KW-0812">Transmembrane</keyword>
<evidence type="ECO:0000313" key="3">
    <source>
        <dbReference type="Proteomes" id="UP000789342"/>
    </source>
</evidence>
<organism evidence="2 3">
    <name type="scientific">Acaulospora morrowiae</name>
    <dbReference type="NCBI Taxonomy" id="94023"/>
    <lineage>
        <taxon>Eukaryota</taxon>
        <taxon>Fungi</taxon>
        <taxon>Fungi incertae sedis</taxon>
        <taxon>Mucoromycota</taxon>
        <taxon>Glomeromycotina</taxon>
        <taxon>Glomeromycetes</taxon>
        <taxon>Diversisporales</taxon>
        <taxon>Acaulosporaceae</taxon>
        <taxon>Acaulospora</taxon>
    </lineage>
</organism>
<evidence type="ECO:0000256" key="1">
    <source>
        <dbReference type="SAM" id="Phobius"/>
    </source>
</evidence>
<proteinExistence type="predicted"/>
<dbReference type="AlphaFoldDB" id="A0A9N8Z0Y7"/>
<name>A0A9N8Z0Y7_9GLOM</name>
<accession>A0A9N8Z0Y7</accession>
<feature type="transmembrane region" description="Helical" evidence="1">
    <location>
        <begin position="70"/>
        <end position="87"/>
    </location>
</feature>
<dbReference type="Proteomes" id="UP000789342">
    <property type="component" value="Unassembled WGS sequence"/>
</dbReference>
<keyword evidence="1" id="KW-1133">Transmembrane helix</keyword>
<dbReference type="EMBL" id="CAJVPV010000516">
    <property type="protein sequence ID" value="CAG8460986.1"/>
    <property type="molecule type" value="Genomic_DNA"/>
</dbReference>
<keyword evidence="3" id="KW-1185">Reference proteome</keyword>
<comment type="caution">
    <text evidence="2">The sequence shown here is derived from an EMBL/GenBank/DDBJ whole genome shotgun (WGS) entry which is preliminary data.</text>
</comment>
<protein>
    <submittedName>
        <fullName evidence="2">2143_t:CDS:1</fullName>
    </submittedName>
</protein>
<keyword evidence="1" id="KW-0472">Membrane</keyword>
<gene>
    <name evidence="2" type="ORF">AMORRO_LOCUS1396</name>
</gene>
<evidence type="ECO:0000313" key="2">
    <source>
        <dbReference type="EMBL" id="CAG8460986.1"/>
    </source>
</evidence>
<feature type="non-terminal residue" evidence="2">
    <location>
        <position position="241"/>
    </location>
</feature>
<reference evidence="2" key="1">
    <citation type="submission" date="2021-06" db="EMBL/GenBank/DDBJ databases">
        <authorList>
            <person name="Kallberg Y."/>
            <person name="Tangrot J."/>
            <person name="Rosling A."/>
        </authorList>
    </citation>
    <scope>NUCLEOTIDE SEQUENCE</scope>
    <source>
        <strain evidence="2">CL551</strain>
    </source>
</reference>